<reference evidence="2" key="1">
    <citation type="journal article" date="2008" name="Nat. Genet.">
        <title>The Pristionchus pacificus genome provides a unique perspective on nematode lifestyle and parasitism.</title>
        <authorList>
            <person name="Dieterich C."/>
            <person name="Clifton S.W."/>
            <person name="Schuster L.N."/>
            <person name="Chinwalla A."/>
            <person name="Delehaunty K."/>
            <person name="Dinkelacker I."/>
            <person name="Fulton L."/>
            <person name="Fulton R."/>
            <person name="Godfrey J."/>
            <person name="Minx P."/>
            <person name="Mitreva M."/>
            <person name="Roeseler W."/>
            <person name="Tian H."/>
            <person name="Witte H."/>
            <person name="Yang S.P."/>
            <person name="Wilson R.K."/>
            <person name="Sommer R.J."/>
        </authorList>
    </citation>
    <scope>NUCLEOTIDE SEQUENCE [LARGE SCALE GENOMIC DNA]</scope>
    <source>
        <strain evidence="2">PS312</strain>
    </source>
</reference>
<dbReference type="AlphaFoldDB" id="A0A2A6B9Q3"/>
<name>A0A2A6B9Q3_PRIPA</name>
<proteinExistence type="predicted"/>
<organism evidence="1 2">
    <name type="scientific">Pristionchus pacificus</name>
    <name type="common">Parasitic nematode worm</name>
    <dbReference type="NCBI Taxonomy" id="54126"/>
    <lineage>
        <taxon>Eukaryota</taxon>
        <taxon>Metazoa</taxon>
        <taxon>Ecdysozoa</taxon>
        <taxon>Nematoda</taxon>
        <taxon>Chromadorea</taxon>
        <taxon>Rhabditida</taxon>
        <taxon>Rhabditina</taxon>
        <taxon>Diplogasteromorpha</taxon>
        <taxon>Diplogasteroidea</taxon>
        <taxon>Neodiplogasteridae</taxon>
        <taxon>Pristionchus</taxon>
    </lineage>
</organism>
<dbReference type="Proteomes" id="UP000005239">
    <property type="component" value="Unassembled WGS sequence"/>
</dbReference>
<evidence type="ECO:0000313" key="1">
    <source>
        <dbReference type="EnsemblMetazoa" id="PPA43800.1"/>
    </source>
</evidence>
<gene>
    <name evidence="1" type="primary">WBGene00282169</name>
</gene>
<reference evidence="1" key="2">
    <citation type="submission" date="2022-06" db="UniProtKB">
        <authorList>
            <consortium name="EnsemblMetazoa"/>
        </authorList>
    </citation>
    <scope>IDENTIFICATION</scope>
    <source>
        <strain evidence="1">PS312</strain>
    </source>
</reference>
<dbReference type="EnsemblMetazoa" id="PPA43800.1">
    <property type="protein sequence ID" value="PPA43800.1"/>
    <property type="gene ID" value="WBGene00282169"/>
</dbReference>
<accession>A0A8R1Z1P4</accession>
<evidence type="ECO:0000313" key="2">
    <source>
        <dbReference type="Proteomes" id="UP000005239"/>
    </source>
</evidence>
<accession>A0A2A6B9Q3</accession>
<protein>
    <submittedName>
        <fullName evidence="1">Uncharacterized protein</fullName>
    </submittedName>
</protein>
<keyword evidence="2" id="KW-1185">Reference proteome</keyword>
<sequence>MTEGHVAPHYKLRCGTTTPVSAACLSLLDYDAIQTRLAVPPPRPMMIAKVTPIINTMTLI</sequence>